<dbReference type="AlphaFoldDB" id="A0A0E2YZV9"/>
<dbReference type="SMR" id="A0A0E2YZV9"/>
<keyword evidence="1" id="KW-0472">Membrane</keyword>
<evidence type="ECO:0000256" key="1">
    <source>
        <dbReference type="SAM" id="Phobius"/>
    </source>
</evidence>
<gene>
    <name evidence="2" type="ORF">IB75_13300</name>
</gene>
<dbReference type="HOGENOM" id="CLU_1123603_0_0_6"/>
<protein>
    <submittedName>
        <fullName evidence="2">Ammonia monooxygenase</fullName>
    </submittedName>
</protein>
<keyword evidence="2" id="KW-0560">Oxidoreductase</keyword>
<dbReference type="Pfam" id="PF02461">
    <property type="entry name" value="AMO"/>
    <property type="match status" value="1"/>
</dbReference>
<proteinExistence type="predicted"/>
<feature type="transmembrane region" description="Helical" evidence="1">
    <location>
        <begin position="212"/>
        <end position="234"/>
    </location>
</feature>
<feature type="transmembrane region" description="Helical" evidence="1">
    <location>
        <begin position="141"/>
        <end position="159"/>
    </location>
</feature>
<organism evidence="2 3">
    <name type="scientific">Nitrosococcus oceani C-27</name>
    <dbReference type="NCBI Taxonomy" id="314279"/>
    <lineage>
        <taxon>Bacteria</taxon>
        <taxon>Pseudomonadati</taxon>
        <taxon>Pseudomonadota</taxon>
        <taxon>Gammaproteobacteria</taxon>
        <taxon>Chromatiales</taxon>
        <taxon>Chromatiaceae</taxon>
        <taxon>Nitrosococcus</taxon>
    </lineage>
</organism>
<reference evidence="2 3" key="1">
    <citation type="submission" date="2014-07" db="EMBL/GenBank/DDBJ databases">
        <title>Comparative analysis of Nitrosococcus oceani genome inventories of strains from Pacific and Atlantic gyres.</title>
        <authorList>
            <person name="Lim C.K."/>
            <person name="Wang L."/>
            <person name="Sayavedra-Soto L.A."/>
            <person name="Klotz M.G."/>
        </authorList>
    </citation>
    <scope>NUCLEOTIDE SEQUENCE [LARGE SCALE GENOMIC DNA]</scope>
    <source>
        <strain evidence="2 3">C-27</strain>
    </source>
</reference>
<accession>A0A0E2YZV9</accession>
<comment type="caution">
    <text evidence="2">The sequence shown here is derived from an EMBL/GenBank/DDBJ whole genome shotgun (WGS) entry which is preliminary data.</text>
</comment>
<name>A0A0E2YZV9_9GAMM</name>
<keyword evidence="1" id="KW-1133">Transmembrane helix</keyword>
<dbReference type="NCBIfam" id="TIGR03080">
    <property type="entry name" value="CH4_NH3mon_ox_A"/>
    <property type="match status" value="1"/>
</dbReference>
<feature type="transmembrane region" description="Helical" evidence="1">
    <location>
        <begin position="59"/>
        <end position="78"/>
    </location>
</feature>
<dbReference type="Proteomes" id="UP000028839">
    <property type="component" value="Unassembled WGS sequence"/>
</dbReference>
<keyword evidence="2" id="KW-0503">Monooxygenase</keyword>
<dbReference type="NCBIfam" id="NF041557">
    <property type="entry name" value="AmoA_BACT"/>
    <property type="match status" value="1"/>
</dbReference>
<dbReference type="OrthoDB" id="183959at2"/>
<feature type="transmembrane region" description="Helical" evidence="1">
    <location>
        <begin position="21"/>
        <end position="39"/>
    </location>
</feature>
<dbReference type="Gene3D" id="1.20.1450.10">
    <property type="entry name" value="Ammonia/particulate methane monooxygenase, subunit A"/>
    <property type="match status" value="1"/>
</dbReference>
<feature type="transmembrane region" description="Helical" evidence="1">
    <location>
        <begin position="108"/>
        <end position="129"/>
    </location>
</feature>
<sequence>MSALTSAVRTPEEAAKVSRTLDFIALGAFFMILLASHHVHVMLLMGDWDFWVDWKDRRFWVTVVPIVSVAYPAAAQAFFWEKFRLPFGATLVTLGVLAGEWANRYFNFVGFTYFPINFVWPTILLPMALFLDAMLAISKSYGLTAVVGGLMYGLLMYPANWPLLSAFHVPAEYNGVVMSLADIMGYQYVRTGTPEYIRMIEKGTLRTFGKDVVPVSAFFSGFVAMVMYFVWHFVGRWFSKDYHIDQV</sequence>
<evidence type="ECO:0000313" key="3">
    <source>
        <dbReference type="Proteomes" id="UP000028839"/>
    </source>
</evidence>
<dbReference type="InterPro" id="IPR003393">
    <property type="entry name" value="NH3_CH4_mOase_A"/>
</dbReference>
<dbReference type="GO" id="GO:0004497">
    <property type="term" value="F:monooxygenase activity"/>
    <property type="evidence" value="ECO:0007669"/>
    <property type="project" value="UniProtKB-KW"/>
</dbReference>
<dbReference type="InterPro" id="IPR037001">
    <property type="entry name" value="NH3/CH4_mOase_suA_sf"/>
</dbReference>
<dbReference type="EMBL" id="JPGN01000075">
    <property type="protein sequence ID" value="KFI18754.1"/>
    <property type="molecule type" value="Genomic_DNA"/>
</dbReference>
<evidence type="ECO:0000313" key="2">
    <source>
        <dbReference type="EMBL" id="KFI18754.1"/>
    </source>
</evidence>
<keyword evidence="1" id="KW-0812">Transmembrane</keyword>